<keyword evidence="5 6" id="KW-0472">Membrane</keyword>
<dbReference type="PANTHER" id="PTHR33529:SF6">
    <property type="entry name" value="YJGP_YJGQ FAMILY PERMEASE"/>
    <property type="match status" value="1"/>
</dbReference>
<evidence type="ECO:0000256" key="2">
    <source>
        <dbReference type="ARBA" id="ARBA00022475"/>
    </source>
</evidence>
<keyword evidence="3 6" id="KW-0812">Transmembrane</keyword>
<dbReference type="KEGG" id="snep:Enr13x_74710"/>
<feature type="transmembrane region" description="Helical" evidence="6">
    <location>
        <begin position="343"/>
        <end position="361"/>
    </location>
</feature>
<organism evidence="7 8">
    <name type="scientific">Stieleria neptunia</name>
    <dbReference type="NCBI Taxonomy" id="2527979"/>
    <lineage>
        <taxon>Bacteria</taxon>
        <taxon>Pseudomonadati</taxon>
        <taxon>Planctomycetota</taxon>
        <taxon>Planctomycetia</taxon>
        <taxon>Pirellulales</taxon>
        <taxon>Pirellulaceae</taxon>
        <taxon>Stieleria</taxon>
    </lineage>
</organism>
<dbReference type="Pfam" id="PF03739">
    <property type="entry name" value="LptF_LptG"/>
    <property type="match status" value="1"/>
</dbReference>
<evidence type="ECO:0000256" key="6">
    <source>
        <dbReference type="SAM" id="Phobius"/>
    </source>
</evidence>
<dbReference type="GO" id="GO:0043190">
    <property type="term" value="C:ATP-binding cassette (ABC) transporter complex"/>
    <property type="evidence" value="ECO:0007669"/>
    <property type="project" value="TreeGrafter"/>
</dbReference>
<feature type="transmembrane region" description="Helical" evidence="6">
    <location>
        <begin position="313"/>
        <end position="331"/>
    </location>
</feature>
<feature type="transmembrane region" description="Helical" evidence="6">
    <location>
        <begin position="12"/>
        <end position="34"/>
    </location>
</feature>
<dbReference type="InterPro" id="IPR005495">
    <property type="entry name" value="LptG/LptF_permease"/>
</dbReference>
<comment type="subcellular location">
    <subcellularLocation>
        <location evidence="1">Cell membrane</location>
        <topology evidence="1">Multi-pass membrane protein</topology>
    </subcellularLocation>
</comment>
<dbReference type="RefSeq" id="WP_145391663.1">
    <property type="nucleotide sequence ID" value="NZ_CP037423.1"/>
</dbReference>
<feature type="transmembrane region" description="Helical" evidence="6">
    <location>
        <begin position="373"/>
        <end position="393"/>
    </location>
</feature>
<evidence type="ECO:0000313" key="8">
    <source>
        <dbReference type="Proteomes" id="UP000319004"/>
    </source>
</evidence>
<keyword evidence="8" id="KW-1185">Reference proteome</keyword>
<dbReference type="Proteomes" id="UP000319004">
    <property type="component" value="Chromosome"/>
</dbReference>
<sequence length="397" mass="43649">MLTTIQRRIARDIFVTFFLSLFVITMLVMFVGVAREAINQGLGPVGVLRLIPFSLPNALSLAVPGTALFSVCTVYGRMSADNEFVAMQSVGISLLPSIIPAVLLTAILSITTVGLINVAFTWGFHGVQRVILSSVEKIAYNKLQRDHYFQHDSFSMSVRAVSGRDLVQPQIKIDRPGAEPIRISASTAQLSYQADDESLQLSIANSRVDVGGVASLVFPETFVHTIPLGMDAQVDLLVAHPSHMAMRDLPTASQRQSDDICRRENGIAVHTAFSILSSKIDAIANSESAQRLSEINRSRIRLHRLGTEMHRRWASGFTCLAMSLIGIPLAIRMKASDTMTTFGVVFLPTVLIYYPIFALTLDMAKNGRLVPQGVWIANLVFVFASILMMRRLVYQPA</sequence>
<dbReference type="AlphaFoldDB" id="A0A518I383"/>
<reference evidence="7 8" key="1">
    <citation type="submission" date="2019-03" db="EMBL/GenBank/DDBJ databases">
        <title>Deep-cultivation of Planctomycetes and their phenomic and genomic characterization uncovers novel biology.</title>
        <authorList>
            <person name="Wiegand S."/>
            <person name="Jogler M."/>
            <person name="Boedeker C."/>
            <person name="Pinto D."/>
            <person name="Vollmers J."/>
            <person name="Rivas-Marin E."/>
            <person name="Kohn T."/>
            <person name="Peeters S.H."/>
            <person name="Heuer A."/>
            <person name="Rast P."/>
            <person name="Oberbeckmann S."/>
            <person name="Bunk B."/>
            <person name="Jeske O."/>
            <person name="Meyerdierks A."/>
            <person name="Storesund J.E."/>
            <person name="Kallscheuer N."/>
            <person name="Luecker S."/>
            <person name="Lage O.M."/>
            <person name="Pohl T."/>
            <person name="Merkel B.J."/>
            <person name="Hornburger P."/>
            <person name="Mueller R.-W."/>
            <person name="Bruemmer F."/>
            <person name="Labrenz M."/>
            <person name="Spormann A.M."/>
            <person name="Op den Camp H."/>
            <person name="Overmann J."/>
            <person name="Amann R."/>
            <person name="Jetten M.S.M."/>
            <person name="Mascher T."/>
            <person name="Medema M.H."/>
            <person name="Devos D.P."/>
            <person name="Kaster A.-K."/>
            <person name="Ovreas L."/>
            <person name="Rohde M."/>
            <person name="Galperin M.Y."/>
            <person name="Jogler C."/>
        </authorList>
    </citation>
    <scope>NUCLEOTIDE SEQUENCE [LARGE SCALE GENOMIC DNA]</scope>
    <source>
        <strain evidence="7 8">Enr13</strain>
    </source>
</reference>
<dbReference type="GO" id="GO:0015920">
    <property type="term" value="P:lipopolysaccharide transport"/>
    <property type="evidence" value="ECO:0007669"/>
    <property type="project" value="TreeGrafter"/>
</dbReference>
<keyword evidence="2" id="KW-1003">Cell membrane</keyword>
<gene>
    <name evidence="7" type="ORF">Enr13x_74710</name>
</gene>
<protein>
    <submittedName>
        <fullName evidence="7">Putative permease YjgP/YjgQ family protein</fullName>
    </submittedName>
</protein>
<evidence type="ECO:0000313" key="7">
    <source>
        <dbReference type="EMBL" id="QDV47561.1"/>
    </source>
</evidence>
<name>A0A518I383_9BACT</name>
<accession>A0A518I383</accession>
<evidence type="ECO:0000256" key="3">
    <source>
        <dbReference type="ARBA" id="ARBA00022692"/>
    </source>
</evidence>
<evidence type="ECO:0000256" key="4">
    <source>
        <dbReference type="ARBA" id="ARBA00022989"/>
    </source>
</evidence>
<dbReference type="PANTHER" id="PTHR33529">
    <property type="entry name" value="SLR0882 PROTEIN-RELATED"/>
    <property type="match status" value="1"/>
</dbReference>
<evidence type="ECO:0000256" key="1">
    <source>
        <dbReference type="ARBA" id="ARBA00004651"/>
    </source>
</evidence>
<keyword evidence="4 6" id="KW-1133">Transmembrane helix</keyword>
<feature type="transmembrane region" description="Helical" evidence="6">
    <location>
        <begin position="54"/>
        <end position="76"/>
    </location>
</feature>
<dbReference type="OrthoDB" id="238655at2"/>
<evidence type="ECO:0000256" key="5">
    <source>
        <dbReference type="ARBA" id="ARBA00023136"/>
    </source>
</evidence>
<proteinExistence type="predicted"/>
<feature type="transmembrane region" description="Helical" evidence="6">
    <location>
        <begin position="97"/>
        <end position="124"/>
    </location>
</feature>
<dbReference type="EMBL" id="CP037423">
    <property type="protein sequence ID" value="QDV47561.1"/>
    <property type="molecule type" value="Genomic_DNA"/>
</dbReference>